<comment type="caution">
    <text evidence="4">The sequence shown here is derived from an EMBL/GenBank/DDBJ whole genome shotgun (WGS) entry which is preliminary data.</text>
</comment>
<proteinExistence type="predicted"/>
<keyword evidence="2" id="KW-0812">Transmembrane</keyword>
<feature type="domain" description="DUF8094" evidence="3">
    <location>
        <begin position="282"/>
        <end position="573"/>
    </location>
</feature>
<name>A0A4R7TDF7_9ACTN</name>
<evidence type="ECO:0000256" key="2">
    <source>
        <dbReference type="SAM" id="Phobius"/>
    </source>
</evidence>
<accession>A0A4R7TDF7</accession>
<dbReference type="InterPro" id="IPR058407">
    <property type="entry name" value="DUF8094"/>
</dbReference>
<feature type="transmembrane region" description="Helical" evidence="2">
    <location>
        <begin position="171"/>
        <end position="198"/>
    </location>
</feature>
<evidence type="ECO:0000256" key="1">
    <source>
        <dbReference type="SAM" id="MobiDB-lite"/>
    </source>
</evidence>
<dbReference type="AlphaFoldDB" id="A0A4R7TDF7"/>
<dbReference type="EMBL" id="SOCE01000001">
    <property type="protein sequence ID" value="TDU90160.1"/>
    <property type="molecule type" value="Genomic_DNA"/>
</dbReference>
<evidence type="ECO:0000313" key="5">
    <source>
        <dbReference type="Proteomes" id="UP000295151"/>
    </source>
</evidence>
<feature type="region of interest" description="Disordered" evidence="1">
    <location>
        <begin position="223"/>
        <end position="248"/>
    </location>
</feature>
<organism evidence="4 5">
    <name type="scientific">Kribbella voronezhensis</name>
    <dbReference type="NCBI Taxonomy" id="2512212"/>
    <lineage>
        <taxon>Bacteria</taxon>
        <taxon>Bacillati</taxon>
        <taxon>Actinomycetota</taxon>
        <taxon>Actinomycetes</taxon>
        <taxon>Propionibacteriales</taxon>
        <taxon>Kribbellaceae</taxon>
        <taxon>Kribbella</taxon>
    </lineage>
</organism>
<evidence type="ECO:0000259" key="3">
    <source>
        <dbReference type="Pfam" id="PF26366"/>
    </source>
</evidence>
<evidence type="ECO:0000313" key="4">
    <source>
        <dbReference type="EMBL" id="TDU90160.1"/>
    </source>
</evidence>
<sequence length="574" mass="60666">MRFARVVLGLLLALAGLLITIAGAVAAFWLVGPDDTVDTGEHRLTGKGLAVMTAPDLLDRHGPTLHVTATSAKPVFVGIGQDLDVASYLASSQYSRVVRLSLPPKFETQEMTGGLRPLTPPAGLDWWTVKASGAGKQSISWPIADGAYDVVAMNADGTPGTEVGLTLGVQLAGLFGTCLLIFGAGLVLLVVGLMLLFFRRRRPPVPLPAVAVVKPLPEFVTASASSGPSSPSNHAPSNHAPAYQSPTYKGPARRVAGTAVLLLVATGCVAVPVKNTSASTSRPAVTVADGQAVVARYNELNNQANQARDPKRSEAIEGNPTLAMTRAGYQISRITDPAGKNLIKPFTYVKPKIGAPQFSSYPMRFVVDSGVSNDPNSRQLGVWQRQNAGTPWVLTHSVYPASTMPLPPLEGLRIPAQADMDKLSTLPQAAAANLAVYLTGGARSPKSALFTPSPGMVNLLNQRVKERTADVAQSYIANATDTFHPAGDPVTFITSAGEGLVFLTVTEQYLQLIEPGSNAYWTSGEVTAFSRMVKYTQTLHRDYLHQIALVIPLKGHGRIRVLSMDGQLVGAGGS</sequence>
<keyword evidence="2" id="KW-1133">Transmembrane helix</keyword>
<dbReference type="Pfam" id="PF26366">
    <property type="entry name" value="DUF8094"/>
    <property type="match status" value="1"/>
</dbReference>
<dbReference type="OrthoDB" id="4827453at2"/>
<keyword evidence="5" id="KW-1185">Reference proteome</keyword>
<feature type="transmembrane region" description="Helical" evidence="2">
    <location>
        <begin position="255"/>
        <end position="273"/>
    </location>
</feature>
<keyword evidence="2" id="KW-0472">Membrane</keyword>
<reference evidence="4 5" key="1">
    <citation type="submission" date="2019-03" db="EMBL/GenBank/DDBJ databases">
        <title>Genomic Encyclopedia of Type Strains, Phase III (KMG-III): the genomes of soil and plant-associated and newly described type strains.</title>
        <authorList>
            <person name="Whitman W."/>
        </authorList>
    </citation>
    <scope>NUCLEOTIDE SEQUENCE [LARGE SCALE GENOMIC DNA]</scope>
    <source>
        <strain evidence="4 5">VKM Ac-2575</strain>
    </source>
</reference>
<dbReference type="Proteomes" id="UP000295151">
    <property type="component" value="Unassembled WGS sequence"/>
</dbReference>
<feature type="compositionally biased region" description="Low complexity" evidence="1">
    <location>
        <begin position="223"/>
        <end position="242"/>
    </location>
</feature>
<protein>
    <recommendedName>
        <fullName evidence="3">DUF8094 domain-containing protein</fullName>
    </recommendedName>
</protein>
<dbReference type="RefSeq" id="WP_133980110.1">
    <property type="nucleotide sequence ID" value="NZ_SOCE01000001.1"/>
</dbReference>
<gene>
    <name evidence="4" type="ORF">EV138_3744</name>
</gene>